<evidence type="ECO:0000313" key="2">
    <source>
        <dbReference type="EMBL" id="CAG9792211.1"/>
    </source>
</evidence>
<dbReference type="OrthoDB" id="5981545at2759"/>
<dbReference type="AlphaFoldDB" id="A0A9N9R853"/>
<reference evidence="2" key="2">
    <citation type="submission" date="2022-10" db="EMBL/GenBank/DDBJ databases">
        <authorList>
            <consortium name="ENA_rothamsted_submissions"/>
            <consortium name="culmorum"/>
            <person name="King R."/>
        </authorList>
    </citation>
    <scope>NUCLEOTIDE SEQUENCE</scope>
</reference>
<name>A0A9N9R853_9NEOP</name>
<dbReference type="EMBL" id="OU893335">
    <property type="protein sequence ID" value="CAG9792211.1"/>
    <property type="molecule type" value="Genomic_DNA"/>
</dbReference>
<accession>A0A9N9R853</accession>
<dbReference type="Proteomes" id="UP001153714">
    <property type="component" value="Chromosome 4"/>
</dbReference>
<feature type="compositionally biased region" description="Polar residues" evidence="1">
    <location>
        <begin position="449"/>
        <end position="486"/>
    </location>
</feature>
<sequence>MNTYQDNIIVNSCQYTPVYLVQDTGAIQEQCYTVAQSNADEAKPLTNNLKRFYENSGIFENNHGNNAPNVLKPRILKKQHSKSTGNNLKVANFFLPKSTDGNIQENNNLNKQYLTLNNIVIKPTVTPASVSNTVPKVEVDRKIVKLKNFPSAFKQSQEKILPKIKPKEQPPLANPMKHTSVQLLKLGETYHSLNQLSNEQMKMVNQALKIFDNPEKTKSLEPTYDPVTNTHFIYKVVSPKSISVVGKNKITTSNRKEGKKEYKKVQEQEMLKPDPVAMGEKIKKEIEEDPDPPIEVKVTRSGRKVKFPKQMVPERTLHKPKKKTGAIVSCFQCFTEFCSLYRLQKHYQYNPTHIPAKIHSNLFHCLLAIVKSGSEEDRSNIFIQQLELLVEKLKSLLPCLLLNEINGSESKSCTINDEIGRLLGLNPGKYNLNVDALTCVKDNDGNCKHNPSYTSNPSQINQNNPESKIPDQNSSTKQNNITSLSNDTEDCARVNAVDKWPTTHKRLWNNKQKQKQKIDAKKMRLLSESTESIIDMGIEDLVNFEHDEGAINVQPKSLTLLDNLDVSNENSIQSKFDESQSNTDILSDSNKPYLTNETYTQFHSTHFDIRSSPIKPSAAVFRRFQINPEKLAKYDEDIIRPIENKLTEITEKNTIPCADETSDLQNIFRDDLSIHLSPCKDTAGEICPELTFETSKNWIVIDDNYKSNENFKTDGLVEPSSLHVQETVTDNLSIGNLMDTNEQLGDNDSRLSSQSSSVLNFLESLGNECLSYPETEIRNNVTENIDFQLDLFSFNNA</sequence>
<organism evidence="2 3">
    <name type="scientific">Diatraea saccharalis</name>
    <name type="common">sugarcane borer</name>
    <dbReference type="NCBI Taxonomy" id="40085"/>
    <lineage>
        <taxon>Eukaryota</taxon>
        <taxon>Metazoa</taxon>
        <taxon>Ecdysozoa</taxon>
        <taxon>Arthropoda</taxon>
        <taxon>Hexapoda</taxon>
        <taxon>Insecta</taxon>
        <taxon>Pterygota</taxon>
        <taxon>Neoptera</taxon>
        <taxon>Endopterygota</taxon>
        <taxon>Lepidoptera</taxon>
        <taxon>Glossata</taxon>
        <taxon>Ditrysia</taxon>
        <taxon>Pyraloidea</taxon>
        <taxon>Crambidae</taxon>
        <taxon>Crambinae</taxon>
        <taxon>Diatraea</taxon>
    </lineage>
</organism>
<feature type="region of interest" description="Disordered" evidence="1">
    <location>
        <begin position="448"/>
        <end position="487"/>
    </location>
</feature>
<reference evidence="2" key="1">
    <citation type="submission" date="2021-12" db="EMBL/GenBank/DDBJ databases">
        <authorList>
            <person name="King R."/>
        </authorList>
    </citation>
    <scope>NUCLEOTIDE SEQUENCE</scope>
</reference>
<protein>
    <submittedName>
        <fullName evidence="2">Uncharacterized protein</fullName>
    </submittedName>
</protein>
<proteinExistence type="predicted"/>
<evidence type="ECO:0000256" key="1">
    <source>
        <dbReference type="SAM" id="MobiDB-lite"/>
    </source>
</evidence>
<evidence type="ECO:0000313" key="3">
    <source>
        <dbReference type="Proteomes" id="UP001153714"/>
    </source>
</evidence>
<keyword evidence="3" id="KW-1185">Reference proteome</keyword>
<gene>
    <name evidence="2" type="ORF">DIATSA_LOCUS9762</name>
</gene>